<accession>A0A8S4R2H0</accession>
<feature type="region of interest" description="Disordered" evidence="1">
    <location>
        <begin position="52"/>
        <end position="74"/>
    </location>
</feature>
<dbReference type="EMBL" id="CAKXAJ010024767">
    <property type="protein sequence ID" value="CAH2230046.1"/>
    <property type="molecule type" value="Genomic_DNA"/>
</dbReference>
<protein>
    <submittedName>
        <fullName evidence="2">Jg20255 protein</fullName>
    </submittedName>
</protein>
<organism evidence="2 3">
    <name type="scientific">Pararge aegeria aegeria</name>
    <dbReference type="NCBI Taxonomy" id="348720"/>
    <lineage>
        <taxon>Eukaryota</taxon>
        <taxon>Metazoa</taxon>
        <taxon>Ecdysozoa</taxon>
        <taxon>Arthropoda</taxon>
        <taxon>Hexapoda</taxon>
        <taxon>Insecta</taxon>
        <taxon>Pterygota</taxon>
        <taxon>Neoptera</taxon>
        <taxon>Endopterygota</taxon>
        <taxon>Lepidoptera</taxon>
        <taxon>Glossata</taxon>
        <taxon>Ditrysia</taxon>
        <taxon>Papilionoidea</taxon>
        <taxon>Nymphalidae</taxon>
        <taxon>Satyrinae</taxon>
        <taxon>Satyrini</taxon>
        <taxon>Parargina</taxon>
        <taxon>Pararge</taxon>
    </lineage>
</organism>
<keyword evidence="3" id="KW-1185">Reference proteome</keyword>
<sequence>MSKVVFVERTTSATPSNALRRRSASNSAWSWVCSLGNSKSLVPVAEMRSHIPAPIQSSSRTPTPTTATDATTEKVTTTGASTVTQIKRAAPIPSPHFIAAQADIAVGRFLSPPQWAGPRIPAASLRPLIAATLPEHDTTDPMVPLSDQSIVADGVATTEKGHRPERLPRAPFRDSEEDSRVNVRTSVHKHDLPYHNSSGTPGAIVIRSIVTIGRITVTRGIGTQPIDVHCWTYMCSRPAVDVYRLI</sequence>
<evidence type="ECO:0000313" key="2">
    <source>
        <dbReference type="EMBL" id="CAH2230046.1"/>
    </source>
</evidence>
<gene>
    <name evidence="2" type="primary">jg20255</name>
    <name evidence="2" type="ORF">PAEG_LOCUS9322</name>
</gene>
<feature type="compositionally biased region" description="Low complexity" evidence="1">
    <location>
        <begin position="61"/>
        <end position="74"/>
    </location>
</feature>
<reference evidence="2" key="1">
    <citation type="submission" date="2022-03" db="EMBL/GenBank/DDBJ databases">
        <authorList>
            <person name="Lindestad O."/>
        </authorList>
    </citation>
    <scope>NUCLEOTIDE SEQUENCE</scope>
</reference>
<feature type="compositionally biased region" description="Basic and acidic residues" evidence="1">
    <location>
        <begin position="159"/>
        <end position="180"/>
    </location>
</feature>
<evidence type="ECO:0000313" key="3">
    <source>
        <dbReference type="Proteomes" id="UP000838756"/>
    </source>
</evidence>
<evidence type="ECO:0000256" key="1">
    <source>
        <dbReference type="SAM" id="MobiDB-lite"/>
    </source>
</evidence>
<dbReference type="AlphaFoldDB" id="A0A8S4R2H0"/>
<feature type="region of interest" description="Disordered" evidence="1">
    <location>
        <begin position="158"/>
        <end position="180"/>
    </location>
</feature>
<dbReference type="Proteomes" id="UP000838756">
    <property type="component" value="Unassembled WGS sequence"/>
</dbReference>
<name>A0A8S4R2H0_9NEOP</name>
<comment type="caution">
    <text evidence="2">The sequence shown here is derived from an EMBL/GenBank/DDBJ whole genome shotgun (WGS) entry which is preliminary data.</text>
</comment>
<proteinExistence type="predicted"/>